<dbReference type="Proteomes" id="UP001152797">
    <property type="component" value="Unassembled WGS sequence"/>
</dbReference>
<name>A0A9P1C928_9DINO</name>
<evidence type="ECO:0000313" key="3">
    <source>
        <dbReference type="Proteomes" id="UP001152797"/>
    </source>
</evidence>
<reference evidence="1" key="1">
    <citation type="submission" date="2022-10" db="EMBL/GenBank/DDBJ databases">
        <authorList>
            <person name="Chen Y."/>
            <person name="Dougan E. K."/>
            <person name="Chan C."/>
            <person name="Rhodes N."/>
            <person name="Thang M."/>
        </authorList>
    </citation>
    <scope>NUCLEOTIDE SEQUENCE</scope>
</reference>
<keyword evidence="3" id="KW-1185">Reference proteome</keyword>
<sequence length="142" mass="15697">MQSCGAQVSSDIDAALMAFSEWKDQGRLGMPAIYVSETHKRTMTCFVAKKVRADALELLKAPVVPGMGQVKIVHPEANPAAVHPLAESGWYVPDPPPEVQEEDSAAQEWEEYVHPETGASWWWNSRTEEALLSPPPGWTQRA</sequence>
<dbReference type="EMBL" id="CAMXCT010001114">
    <property type="protein sequence ID" value="CAI3986892.1"/>
    <property type="molecule type" value="Genomic_DNA"/>
</dbReference>
<gene>
    <name evidence="1" type="ORF">C1SCF055_LOCUS14206</name>
</gene>
<dbReference type="EMBL" id="CAMXCT030001114">
    <property type="protein sequence ID" value="CAL4774204.1"/>
    <property type="molecule type" value="Genomic_DNA"/>
</dbReference>
<protein>
    <submittedName>
        <fullName evidence="1">Uncharacterized protein</fullName>
    </submittedName>
</protein>
<evidence type="ECO:0000313" key="2">
    <source>
        <dbReference type="EMBL" id="CAL1140267.1"/>
    </source>
</evidence>
<comment type="caution">
    <text evidence="1">The sequence shown here is derived from an EMBL/GenBank/DDBJ whole genome shotgun (WGS) entry which is preliminary data.</text>
</comment>
<proteinExistence type="predicted"/>
<reference evidence="2" key="2">
    <citation type="submission" date="2024-04" db="EMBL/GenBank/DDBJ databases">
        <authorList>
            <person name="Chen Y."/>
            <person name="Shah S."/>
            <person name="Dougan E. K."/>
            <person name="Thang M."/>
            <person name="Chan C."/>
        </authorList>
    </citation>
    <scope>NUCLEOTIDE SEQUENCE [LARGE SCALE GENOMIC DNA]</scope>
</reference>
<dbReference type="EMBL" id="CAMXCT020001114">
    <property type="protein sequence ID" value="CAL1140267.1"/>
    <property type="molecule type" value="Genomic_DNA"/>
</dbReference>
<organism evidence="1">
    <name type="scientific">Cladocopium goreaui</name>
    <dbReference type="NCBI Taxonomy" id="2562237"/>
    <lineage>
        <taxon>Eukaryota</taxon>
        <taxon>Sar</taxon>
        <taxon>Alveolata</taxon>
        <taxon>Dinophyceae</taxon>
        <taxon>Suessiales</taxon>
        <taxon>Symbiodiniaceae</taxon>
        <taxon>Cladocopium</taxon>
    </lineage>
</organism>
<evidence type="ECO:0000313" key="1">
    <source>
        <dbReference type="EMBL" id="CAI3986892.1"/>
    </source>
</evidence>
<accession>A0A9P1C928</accession>
<dbReference type="AlphaFoldDB" id="A0A9P1C928"/>